<evidence type="ECO:0000256" key="8">
    <source>
        <dbReference type="ARBA" id="ARBA00031400"/>
    </source>
</evidence>
<dbReference type="Gene3D" id="1.20.120.80">
    <property type="entry name" value="Cytochrome c oxidase, subunit III, four-helix bundle"/>
    <property type="match status" value="1"/>
</dbReference>
<dbReference type="InterPro" id="IPR024791">
    <property type="entry name" value="Cyt_c/ubiquinol_Oxase_su3"/>
</dbReference>
<evidence type="ECO:0000259" key="12">
    <source>
        <dbReference type="PROSITE" id="PS50253"/>
    </source>
</evidence>
<evidence type="ECO:0000256" key="5">
    <source>
        <dbReference type="ARBA" id="ARBA00022692"/>
    </source>
</evidence>
<dbReference type="InterPro" id="IPR035973">
    <property type="entry name" value="Cyt_c_oxidase_su3-like_sf"/>
</dbReference>
<evidence type="ECO:0000256" key="9">
    <source>
        <dbReference type="ARBA" id="ARBA00031625"/>
    </source>
</evidence>
<feature type="transmembrane region" description="Helical" evidence="11">
    <location>
        <begin position="309"/>
        <end position="329"/>
    </location>
</feature>
<dbReference type="PANTHER" id="PTHR11403:SF2">
    <property type="entry name" value="CYTOCHROME BO(3) UBIQUINOL OXIDASE SUBUNIT 3"/>
    <property type="match status" value="1"/>
</dbReference>
<dbReference type="CDD" id="cd00386">
    <property type="entry name" value="Heme_Cu_Oxidase_III_like"/>
    <property type="match status" value="1"/>
</dbReference>
<accession>A0ABX6DZZ6</accession>
<evidence type="ECO:0000256" key="7">
    <source>
        <dbReference type="ARBA" id="ARBA00023136"/>
    </source>
</evidence>
<evidence type="ECO:0000256" key="11">
    <source>
        <dbReference type="SAM" id="Phobius"/>
    </source>
</evidence>
<evidence type="ECO:0000256" key="3">
    <source>
        <dbReference type="ARBA" id="ARBA00012949"/>
    </source>
</evidence>
<name>A0ABX6DZZ6_9ACTN</name>
<sequence>MVDGLATRAVQLPGHSPGAQPAPRLGRTDRRVDHHRGDRRARPQRRPAHPVHQRAGRPHRAGGGHARVIVQATRPRRRAAGLLHRHAAGRVPRRGRRRAGGGGDDRGLALAAASSRRGTRGGVMTDPGGVVAAATGVTALTTEEPVGRPTGWWGMVLFVATEATLFACLLGSYFYLRFQFGPQWPPGGVDKPKLLLPLLMTAVLVPSSLPVVWAEHGIRRGRRGRLRAGLAATLVLGLTFLALLAVEYAEDLKHFTMTTDVYGSLFYLITGFHGLHVLVGLTMIGWLLTASLRGGSFGSHRHERVRNAAIYWHFVDAVWVAILFTIYLSPRL</sequence>
<dbReference type="InterPro" id="IPR000298">
    <property type="entry name" value="Cyt_c_oxidase-like_su3"/>
</dbReference>
<feature type="transmembrane region" description="Helical" evidence="11">
    <location>
        <begin position="194"/>
        <end position="214"/>
    </location>
</feature>
<dbReference type="PANTHER" id="PTHR11403">
    <property type="entry name" value="CYTOCHROME C OXIDASE SUBUNIT III"/>
    <property type="match status" value="1"/>
</dbReference>
<comment type="subcellular location">
    <subcellularLocation>
        <location evidence="1">Cell membrane</location>
        <topology evidence="1">Multi-pass membrane protein</topology>
    </subcellularLocation>
</comment>
<keyword evidence="5 11" id="KW-0812">Transmembrane</keyword>
<evidence type="ECO:0000256" key="4">
    <source>
        <dbReference type="ARBA" id="ARBA00022475"/>
    </source>
</evidence>
<feature type="domain" description="Heme-copper oxidase subunit III family profile" evidence="12">
    <location>
        <begin position="153"/>
        <end position="331"/>
    </location>
</feature>
<evidence type="ECO:0000256" key="2">
    <source>
        <dbReference type="ARBA" id="ARBA00010581"/>
    </source>
</evidence>
<dbReference type="EC" id="7.1.1.9" evidence="3"/>
<dbReference type="PROSITE" id="PS50253">
    <property type="entry name" value="COX3"/>
    <property type="match status" value="1"/>
</dbReference>
<keyword evidence="14" id="KW-1185">Reference proteome</keyword>
<feature type="compositionally biased region" description="Basic and acidic residues" evidence="10">
    <location>
        <begin position="26"/>
        <end position="36"/>
    </location>
</feature>
<evidence type="ECO:0000256" key="6">
    <source>
        <dbReference type="ARBA" id="ARBA00022989"/>
    </source>
</evidence>
<proteinExistence type="inferred from homology"/>
<feature type="transmembrane region" description="Helical" evidence="11">
    <location>
        <begin position="152"/>
        <end position="174"/>
    </location>
</feature>
<feature type="region of interest" description="Disordered" evidence="10">
    <location>
        <begin position="1"/>
        <end position="65"/>
    </location>
</feature>
<dbReference type="Pfam" id="PF00510">
    <property type="entry name" value="COX3"/>
    <property type="match status" value="1"/>
</dbReference>
<feature type="compositionally biased region" description="Basic residues" evidence="10">
    <location>
        <begin position="37"/>
        <end position="62"/>
    </location>
</feature>
<feature type="transmembrane region" description="Helical" evidence="11">
    <location>
        <begin position="226"/>
        <end position="246"/>
    </location>
</feature>
<protein>
    <recommendedName>
        <fullName evidence="3">cytochrome-c oxidase</fullName>
        <ecNumber evidence="3">7.1.1.9</ecNumber>
    </recommendedName>
    <alternativeName>
        <fullName evidence="8">Cytochrome aa3 subunit 3</fullName>
    </alternativeName>
    <alternativeName>
        <fullName evidence="9">Cytochrome c oxidase polypeptide III</fullName>
    </alternativeName>
</protein>
<evidence type="ECO:0000256" key="10">
    <source>
        <dbReference type="SAM" id="MobiDB-lite"/>
    </source>
</evidence>
<dbReference type="InterPro" id="IPR013833">
    <property type="entry name" value="Cyt_c_oxidase_su3_a-hlx"/>
</dbReference>
<organism evidence="13 14">
    <name type="scientific">Micromonospora terminaliae</name>
    <dbReference type="NCBI Taxonomy" id="1914461"/>
    <lineage>
        <taxon>Bacteria</taxon>
        <taxon>Bacillati</taxon>
        <taxon>Actinomycetota</taxon>
        <taxon>Actinomycetes</taxon>
        <taxon>Micromonosporales</taxon>
        <taxon>Micromonosporaceae</taxon>
        <taxon>Micromonospora</taxon>
    </lineage>
</organism>
<keyword evidence="7 11" id="KW-0472">Membrane</keyword>
<comment type="similarity">
    <text evidence="2">Belongs to the cytochrome c oxidase subunit 3 family.</text>
</comment>
<feature type="transmembrane region" description="Helical" evidence="11">
    <location>
        <begin position="266"/>
        <end position="288"/>
    </location>
</feature>
<reference evidence="13 14" key="1">
    <citation type="submission" date="2019-10" db="EMBL/GenBank/DDBJ databases">
        <title>Genome Sequence of Micromonospora terminaliae DSM 101760.</title>
        <authorList>
            <person name="Guo L."/>
        </authorList>
    </citation>
    <scope>NUCLEOTIDE SEQUENCE [LARGE SCALE GENOMIC DNA]</scope>
    <source>
        <strain evidence="13 14">DSM 101760</strain>
    </source>
</reference>
<evidence type="ECO:0000313" key="14">
    <source>
        <dbReference type="Proteomes" id="UP000402241"/>
    </source>
</evidence>
<keyword evidence="4" id="KW-1003">Cell membrane</keyword>
<dbReference type="SUPFAM" id="SSF81452">
    <property type="entry name" value="Cytochrome c oxidase subunit III-like"/>
    <property type="match status" value="1"/>
</dbReference>
<dbReference type="Proteomes" id="UP000402241">
    <property type="component" value="Chromosome"/>
</dbReference>
<gene>
    <name evidence="13" type="ORF">GCE86_10705</name>
</gene>
<evidence type="ECO:0000313" key="13">
    <source>
        <dbReference type="EMBL" id="QGL47452.1"/>
    </source>
</evidence>
<evidence type="ECO:0000256" key="1">
    <source>
        <dbReference type="ARBA" id="ARBA00004651"/>
    </source>
</evidence>
<keyword evidence="6 11" id="KW-1133">Transmembrane helix</keyword>
<dbReference type="EMBL" id="CP045309">
    <property type="protein sequence ID" value="QGL47452.1"/>
    <property type="molecule type" value="Genomic_DNA"/>
</dbReference>